<reference evidence="3 4" key="2">
    <citation type="submission" date="2018-06" db="EMBL/GenBank/DDBJ databases">
        <title>Sequencing of bacterial isolates from soil warming experiment in Harvard Forest, Massachusetts, USA.</title>
        <authorList>
            <person name="Deangelis K.PhD."/>
        </authorList>
    </citation>
    <scope>NUCLEOTIDE SEQUENCE [LARGE SCALE GENOMIC DNA]</scope>
    <source>
        <strain evidence="3 4">GAS496</strain>
    </source>
</reference>
<sequence>MPREACRRVGNVAVRMRMHHTTFLLAAAAAAIAIATAPSASAAPSQQPCSGGAESTNCQRPGNVQVYTSPRALPRVFPHSGNPKWLGLGYNARWPVLGHNPRWQAFGYDPKYSGFQPRPSVLRAPQLPVSPDLQCPTPSPSTCTPRNPNATNTGGSTTYQTPGNAQLTAQIGLAAQQATQPQYPSLAGTTTHTGGSTMYQTPGDAQITAHPGPAAQNAPQQTTFFPLSDLPRL</sequence>
<accession>A0A318H7D6</accession>
<protein>
    <recommendedName>
        <fullName evidence="5">Secreted protein</fullName>
    </recommendedName>
</protein>
<dbReference type="AlphaFoldDB" id="A0A318H7D6"/>
<feature type="region of interest" description="Disordered" evidence="1">
    <location>
        <begin position="130"/>
        <end position="156"/>
    </location>
</feature>
<feature type="signal peptide" evidence="2">
    <location>
        <begin position="1"/>
        <end position="42"/>
    </location>
</feature>
<evidence type="ECO:0000313" key="4">
    <source>
        <dbReference type="Proteomes" id="UP000247781"/>
    </source>
</evidence>
<feature type="chain" id="PRO_5016286605" description="Secreted protein" evidence="2">
    <location>
        <begin position="43"/>
        <end position="233"/>
    </location>
</feature>
<feature type="compositionally biased region" description="Polar residues" evidence="1">
    <location>
        <begin position="46"/>
        <end position="63"/>
    </location>
</feature>
<keyword evidence="2" id="KW-0732">Signal</keyword>
<dbReference type="EMBL" id="QJJU01000033">
    <property type="protein sequence ID" value="PXX00740.1"/>
    <property type="molecule type" value="Genomic_DNA"/>
</dbReference>
<reference evidence="4" key="1">
    <citation type="submission" date="2018-05" db="EMBL/GenBank/DDBJ databases">
        <authorList>
            <person name="Deangelis K."/>
            <person name="Huntemann M."/>
            <person name="Clum A."/>
            <person name="Pillay M."/>
            <person name="Palaniappan K."/>
            <person name="Varghese N."/>
            <person name="Mikhailova N."/>
            <person name="Stamatis D."/>
            <person name="Reddy T."/>
            <person name="Daum C."/>
            <person name="Shapiro N."/>
            <person name="Ivanova N."/>
            <person name="Kyrpides N."/>
            <person name="Woyke T."/>
        </authorList>
    </citation>
    <scope>NUCLEOTIDE SEQUENCE [LARGE SCALE GENOMIC DNA]</scope>
    <source>
        <strain evidence="4">GAS496</strain>
    </source>
</reference>
<evidence type="ECO:0000256" key="1">
    <source>
        <dbReference type="SAM" id="MobiDB-lite"/>
    </source>
</evidence>
<feature type="region of interest" description="Disordered" evidence="1">
    <location>
        <begin position="43"/>
        <end position="63"/>
    </location>
</feature>
<evidence type="ECO:0000313" key="3">
    <source>
        <dbReference type="EMBL" id="PXX00740.1"/>
    </source>
</evidence>
<comment type="caution">
    <text evidence="3">The sequence shown here is derived from an EMBL/GenBank/DDBJ whole genome shotgun (WGS) entry which is preliminary data.</text>
</comment>
<feature type="compositionally biased region" description="Polar residues" evidence="1">
    <location>
        <begin position="146"/>
        <end position="156"/>
    </location>
</feature>
<organism evidence="3 4">
    <name type="scientific">Mycolicibacterium moriokaense</name>
    <dbReference type="NCBI Taxonomy" id="39691"/>
    <lineage>
        <taxon>Bacteria</taxon>
        <taxon>Bacillati</taxon>
        <taxon>Actinomycetota</taxon>
        <taxon>Actinomycetes</taxon>
        <taxon>Mycobacteriales</taxon>
        <taxon>Mycobacteriaceae</taxon>
        <taxon>Mycolicibacterium</taxon>
    </lineage>
</organism>
<gene>
    <name evidence="3" type="ORF">C8E89_1331</name>
</gene>
<name>A0A318H7D6_9MYCO</name>
<evidence type="ECO:0000256" key="2">
    <source>
        <dbReference type="SAM" id="SignalP"/>
    </source>
</evidence>
<feature type="region of interest" description="Disordered" evidence="1">
    <location>
        <begin position="180"/>
        <end position="233"/>
    </location>
</feature>
<feature type="compositionally biased region" description="Polar residues" evidence="1">
    <location>
        <begin position="180"/>
        <end position="200"/>
    </location>
</feature>
<dbReference type="Proteomes" id="UP000247781">
    <property type="component" value="Unassembled WGS sequence"/>
</dbReference>
<keyword evidence="4" id="KW-1185">Reference proteome</keyword>
<evidence type="ECO:0008006" key="5">
    <source>
        <dbReference type="Google" id="ProtNLM"/>
    </source>
</evidence>
<proteinExistence type="predicted"/>